<feature type="transmembrane region" description="Helical" evidence="1">
    <location>
        <begin position="214"/>
        <end position="235"/>
    </location>
</feature>
<feature type="transmembrane region" description="Helical" evidence="1">
    <location>
        <begin position="91"/>
        <end position="111"/>
    </location>
</feature>
<dbReference type="RefSeq" id="WP_251800422.1">
    <property type="nucleotide sequence ID" value="NZ_JAMQOL010000034.1"/>
</dbReference>
<dbReference type="Proteomes" id="UP001523216">
    <property type="component" value="Unassembled WGS sequence"/>
</dbReference>
<proteinExistence type="predicted"/>
<protein>
    <submittedName>
        <fullName evidence="2">DMT family transporter</fullName>
    </submittedName>
</protein>
<evidence type="ECO:0000313" key="2">
    <source>
        <dbReference type="EMBL" id="MCM4080638.1"/>
    </source>
</evidence>
<keyword evidence="1" id="KW-0472">Membrane</keyword>
<sequence>MGSLGWAVALSVLSAASYAAAAVAQERLAEHGQRGWSRWAVALLLTGGGVVLHVIALNFGTVAVVQALGTLTLLFALPIAAVRLQTPISRAAWTDALLTVIGLALILSLSVEPSEPRRLVAPDDRNLVLITLAVVAALALGAWSGGPRMRSVLLAAAAGTAFGISSVLSKAVLAAVTDGGVRTVSPVGAIAVLVFATGGYLLSQLSYGRAGMAAPLATVSVSNPIVAATTGVVVFGEGFRFGAAGLVVIAFAAVMMTLGVIGLARQAATRSSSDGSADPATRADIPA</sequence>
<name>A0ABT0Y3M0_9ACTN</name>
<feature type="transmembrane region" description="Helical" evidence="1">
    <location>
        <begin position="183"/>
        <end position="202"/>
    </location>
</feature>
<feature type="transmembrane region" description="Helical" evidence="1">
    <location>
        <begin position="63"/>
        <end position="84"/>
    </location>
</feature>
<feature type="transmembrane region" description="Helical" evidence="1">
    <location>
        <begin position="127"/>
        <end position="145"/>
    </location>
</feature>
<reference evidence="2 3" key="1">
    <citation type="submission" date="2022-06" db="EMBL/GenBank/DDBJ databases">
        <title>Actinoplanes abujensis sp. nov., isolated from Nigerian arid soil.</title>
        <authorList>
            <person name="Ding P."/>
        </authorList>
    </citation>
    <scope>NUCLEOTIDE SEQUENCE [LARGE SCALE GENOMIC DNA]</scope>
    <source>
        <strain evidence="3">TRM88002</strain>
    </source>
</reference>
<feature type="transmembrane region" description="Helical" evidence="1">
    <location>
        <begin position="6"/>
        <end position="24"/>
    </location>
</feature>
<keyword evidence="1" id="KW-1133">Transmembrane helix</keyword>
<evidence type="ECO:0000313" key="3">
    <source>
        <dbReference type="Proteomes" id="UP001523216"/>
    </source>
</evidence>
<dbReference type="PANTHER" id="PTHR40761">
    <property type="entry name" value="CONSERVED INTEGRAL MEMBRANE ALANINE VALINE AND LEUCINE RICH PROTEIN-RELATED"/>
    <property type="match status" value="1"/>
</dbReference>
<feature type="transmembrane region" description="Helical" evidence="1">
    <location>
        <begin position="36"/>
        <end position="57"/>
    </location>
</feature>
<gene>
    <name evidence="2" type="ORF">LXN57_23960</name>
</gene>
<comment type="caution">
    <text evidence="2">The sequence shown here is derived from an EMBL/GenBank/DDBJ whole genome shotgun (WGS) entry which is preliminary data.</text>
</comment>
<evidence type="ECO:0000256" key="1">
    <source>
        <dbReference type="SAM" id="Phobius"/>
    </source>
</evidence>
<dbReference type="EMBL" id="JAMQOL010000034">
    <property type="protein sequence ID" value="MCM4080638.1"/>
    <property type="molecule type" value="Genomic_DNA"/>
</dbReference>
<feature type="transmembrane region" description="Helical" evidence="1">
    <location>
        <begin position="241"/>
        <end position="264"/>
    </location>
</feature>
<dbReference type="PANTHER" id="PTHR40761:SF1">
    <property type="entry name" value="CONSERVED INTEGRAL MEMBRANE ALANINE VALINE AND LEUCINE RICH PROTEIN-RELATED"/>
    <property type="match status" value="1"/>
</dbReference>
<feature type="transmembrane region" description="Helical" evidence="1">
    <location>
        <begin position="152"/>
        <end position="177"/>
    </location>
</feature>
<accession>A0ABT0Y3M0</accession>
<keyword evidence="3" id="KW-1185">Reference proteome</keyword>
<keyword evidence="1" id="KW-0812">Transmembrane</keyword>
<dbReference type="NCBIfam" id="NF038012">
    <property type="entry name" value="DMT_1"/>
    <property type="match status" value="1"/>
</dbReference>
<organism evidence="2 3">
    <name type="scientific">Paractinoplanes hotanensis</name>
    <dbReference type="NCBI Taxonomy" id="2906497"/>
    <lineage>
        <taxon>Bacteria</taxon>
        <taxon>Bacillati</taxon>
        <taxon>Actinomycetota</taxon>
        <taxon>Actinomycetes</taxon>
        <taxon>Micromonosporales</taxon>
        <taxon>Micromonosporaceae</taxon>
        <taxon>Paractinoplanes</taxon>
    </lineage>
</organism>